<accession>A0ABT5HGX2</accession>
<evidence type="ECO:0000313" key="3">
    <source>
        <dbReference type="Proteomes" id="UP001218579"/>
    </source>
</evidence>
<keyword evidence="1" id="KW-0812">Transmembrane</keyword>
<keyword evidence="1" id="KW-0472">Membrane</keyword>
<keyword evidence="1" id="KW-1133">Transmembrane helix</keyword>
<organism evidence="2 3">
    <name type="scientific">Asticcacaulis machinosus</name>
    <dbReference type="NCBI Taxonomy" id="2984211"/>
    <lineage>
        <taxon>Bacteria</taxon>
        <taxon>Pseudomonadati</taxon>
        <taxon>Pseudomonadota</taxon>
        <taxon>Alphaproteobacteria</taxon>
        <taxon>Caulobacterales</taxon>
        <taxon>Caulobacteraceae</taxon>
        <taxon>Asticcacaulis</taxon>
    </lineage>
</organism>
<dbReference type="RefSeq" id="WP_272743560.1">
    <property type="nucleotide sequence ID" value="NZ_JAQQKV010000001.1"/>
</dbReference>
<dbReference type="EMBL" id="JAQQKV010000001">
    <property type="protein sequence ID" value="MDC7675248.1"/>
    <property type="molecule type" value="Genomic_DNA"/>
</dbReference>
<sequence>MSQIAWFCMMNYCINTVEHMPMYFIVSVISIAVFGYTFAYSAWWFYRGMRDGETMEMPPRNMFPFHKISQPPTTIKRDGDEGLGFYIAMTFHAFVMIAIGVLGLFWLIGALTP</sequence>
<feature type="transmembrane region" description="Helical" evidence="1">
    <location>
        <begin position="83"/>
        <end position="108"/>
    </location>
</feature>
<name>A0ABT5HGX2_9CAUL</name>
<evidence type="ECO:0000313" key="2">
    <source>
        <dbReference type="EMBL" id="MDC7675248.1"/>
    </source>
</evidence>
<dbReference type="Proteomes" id="UP001218579">
    <property type="component" value="Unassembled WGS sequence"/>
</dbReference>
<feature type="transmembrane region" description="Helical" evidence="1">
    <location>
        <begin position="20"/>
        <end position="46"/>
    </location>
</feature>
<keyword evidence="3" id="KW-1185">Reference proteome</keyword>
<reference evidence="2 3" key="1">
    <citation type="submission" date="2023-01" db="EMBL/GenBank/DDBJ databases">
        <title>Novel species of the genus Asticcacaulis isolated from rivers.</title>
        <authorList>
            <person name="Lu H."/>
        </authorList>
    </citation>
    <scope>NUCLEOTIDE SEQUENCE [LARGE SCALE GENOMIC DNA]</scope>
    <source>
        <strain evidence="2 3">LKC15W</strain>
    </source>
</reference>
<gene>
    <name evidence="2" type="ORF">PQU98_03850</name>
</gene>
<proteinExistence type="predicted"/>
<protein>
    <submittedName>
        <fullName evidence="2">Uncharacterized protein</fullName>
    </submittedName>
</protein>
<comment type="caution">
    <text evidence="2">The sequence shown here is derived from an EMBL/GenBank/DDBJ whole genome shotgun (WGS) entry which is preliminary data.</text>
</comment>
<evidence type="ECO:0000256" key="1">
    <source>
        <dbReference type="SAM" id="Phobius"/>
    </source>
</evidence>